<evidence type="ECO:0000256" key="1">
    <source>
        <dbReference type="SAM" id="MobiDB-lite"/>
    </source>
</evidence>
<dbReference type="Proteomes" id="UP000299102">
    <property type="component" value="Unassembled WGS sequence"/>
</dbReference>
<keyword evidence="3" id="KW-1185">Reference proteome</keyword>
<feature type="compositionally biased region" description="Low complexity" evidence="1">
    <location>
        <begin position="191"/>
        <end position="206"/>
    </location>
</feature>
<evidence type="ECO:0000313" key="2">
    <source>
        <dbReference type="EMBL" id="GBP62436.1"/>
    </source>
</evidence>
<sequence length="268" mass="28750">MDVYCSPGRTIDDAAGRLPGARRAGPSGVCRSLKGKGQRPGLAANRFVDTVSIRCGAWRRSGLSVGRAGRVAGRSGAAVCTENTMCNKIVERALGAGARGRPFGPSALTELNSHKLAKVLFILTECYTTTRHDGGSAAADTRTRGPAHAPPVYVWIRYETKSASRRIQWFSRFEATNTQPVQRTVGRVHRPPSWAGARGAGRPAGAPRRRPPPRALRTRLPAPAIDLRLIRSSNSTRSRAAAEQLPRDAPVSAKTNERGEDSIVIVDG</sequence>
<accession>A0A4C1XEX3</accession>
<comment type="caution">
    <text evidence="2">The sequence shown here is derived from an EMBL/GenBank/DDBJ whole genome shotgun (WGS) entry which is preliminary data.</text>
</comment>
<gene>
    <name evidence="2" type="ORF">EVAR_3138_1</name>
</gene>
<evidence type="ECO:0000313" key="3">
    <source>
        <dbReference type="Proteomes" id="UP000299102"/>
    </source>
</evidence>
<feature type="region of interest" description="Disordered" evidence="1">
    <location>
        <begin position="181"/>
        <end position="268"/>
    </location>
</feature>
<dbReference type="AlphaFoldDB" id="A0A4C1XEX3"/>
<protein>
    <submittedName>
        <fullName evidence="2">Uncharacterized protein</fullName>
    </submittedName>
</protein>
<name>A0A4C1XEX3_EUMVA</name>
<dbReference type="EMBL" id="BGZK01000841">
    <property type="protein sequence ID" value="GBP62436.1"/>
    <property type="molecule type" value="Genomic_DNA"/>
</dbReference>
<organism evidence="2 3">
    <name type="scientific">Eumeta variegata</name>
    <name type="common">Bagworm moth</name>
    <name type="synonym">Eumeta japonica</name>
    <dbReference type="NCBI Taxonomy" id="151549"/>
    <lineage>
        <taxon>Eukaryota</taxon>
        <taxon>Metazoa</taxon>
        <taxon>Ecdysozoa</taxon>
        <taxon>Arthropoda</taxon>
        <taxon>Hexapoda</taxon>
        <taxon>Insecta</taxon>
        <taxon>Pterygota</taxon>
        <taxon>Neoptera</taxon>
        <taxon>Endopterygota</taxon>
        <taxon>Lepidoptera</taxon>
        <taxon>Glossata</taxon>
        <taxon>Ditrysia</taxon>
        <taxon>Tineoidea</taxon>
        <taxon>Psychidae</taxon>
        <taxon>Oiketicinae</taxon>
        <taxon>Eumeta</taxon>
    </lineage>
</organism>
<feature type="compositionally biased region" description="Low complexity" evidence="1">
    <location>
        <begin position="16"/>
        <end position="28"/>
    </location>
</feature>
<feature type="compositionally biased region" description="Low complexity" evidence="1">
    <location>
        <begin position="231"/>
        <end position="242"/>
    </location>
</feature>
<feature type="region of interest" description="Disordered" evidence="1">
    <location>
        <begin position="15"/>
        <end position="37"/>
    </location>
</feature>
<proteinExistence type="predicted"/>
<reference evidence="2 3" key="1">
    <citation type="journal article" date="2019" name="Commun. Biol.">
        <title>The bagworm genome reveals a unique fibroin gene that provides high tensile strength.</title>
        <authorList>
            <person name="Kono N."/>
            <person name="Nakamura H."/>
            <person name="Ohtoshi R."/>
            <person name="Tomita M."/>
            <person name="Numata K."/>
            <person name="Arakawa K."/>
        </authorList>
    </citation>
    <scope>NUCLEOTIDE SEQUENCE [LARGE SCALE GENOMIC DNA]</scope>
</reference>